<gene>
    <name evidence="2" type="ORF">COW36_00090</name>
</gene>
<evidence type="ECO:0000313" key="2">
    <source>
        <dbReference type="EMBL" id="PIW19666.1"/>
    </source>
</evidence>
<reference evidence="2 3" key="1">
    <citation type="submission" date="2017-09" db="EMBL/GenBank/DDBJ databases">
        <title>Depth-based differentiation of microbial function through sediment-hosted aquifers and enrichment of novel symbionts in the deep terrestrial subsurface.</title>
        <authorList>
            <person name="Probst A.J."/>
            <person name="Ladd B."/>
            <person name="Jarett J.K."/>
            <person name="Geller-Mcgrath D.E."/>
            <person name="Sieber C.M."/>
            <person name="Emerson J.B."/>
            <person name="Anantharaman K."/>
            <person name="Thomas B.C."/>
            <person name="Malmstrom R."/>
            <person name="Stieglmeier M."/>
            <person name="Klingl A."/>
            <person name="Woyke T."/>
            <person name="Ryan C.M."/>
            <person name="Banfield J.F."/>
        </authorList>
    </citation>
    <scope>NUCLEOTIDE SEQUENCE [LARGE SCALE GENOMIC DNA]</scope>
    <source>
        <strain evidence="2">CG17_big_fil_post_rev_8_21_14_2_50_48_46</strain>
    </source>
</reference>
<sequence>MAGSDPQSSDQFSLVSLEKSQKAANSYSSMSRRVRGESENTLSINEEEAQEKAAAAKTPPPKAKPKADDSDTKKKQAKKKPPPLEGDRIDQSIDDVLAKLEEFNHLVSTLFTNMSQAGKNLALVVLTPLIPLLNKLLQLLNGPIQFINLLTRKINEKMGGKKRSGSSQSSADGATSEAEEMEEADAAPPEINAKQANYSDMLELNILFTDNMKKPLYKKKPNAGTARLGAMEEDLIMSNAILAINECAEFTLELPNPSSGLYAGQRIYDIMANVTKEDVAIFLGFVKAFPGKYIGKEWKISETFATWLINNAPTAE</sequence>
<evidence type="ECO:0000313" key="3">
    <source>
        <dbReference type="Proteomes" id="UP000231019"/>
    </source>
</evidence>
<feature type="compositionally biased region" description="Polar residues" evidence="1">
    <location>
        <begin position="22"/>
        <end position="31"/>
    </location>
</feature>
<feature type="compositionally biased region" description="Basic and acidic residues" evidence="1">
    <location>
        <begin position="65"/>
        <end position="74"/>
    </location>
</feature>
<feature type="region of interest" description="Disordered" evidence="1">
    <location>
        <begin position="158"/>
        <end position="190"/>
    </location>
</feature>
<name>A0A2M7GBV8_9BACT</name>
<proteinExistence type="predicted"/>
<protein>
    <submittedName>
        <fullName evidence="2">Uncharacterized protein</fullName>
    </submittedName>
</protein>
<dbReference type="Proteomes" id="UP000231019">
    <property type="component" value="Unassembled WGS sequence"/>
</dbReference>
<comment type="caution">
    <text evidence="2">The sequence shown here is derived from an EMBL/GenBank/DDBJ whole genome shotgun (WGS) entry which is preliminary data.</text>
</comment>
<dbReference type="AlphaFoldDB" id="A0A2M7GBV8"/>
<evidence type="ECO:0000256" key="1">
    <source>
        <dbReference type="SAM" id="MobiDB-lite"/>
    </source>
</evidence>
<organism evidence="2 3">
    <name type="scientific">bacterium (Candidatus Blackallbacteria) CG17_big_fil_post_rev_8_21_14_2_50_48_46</name>
    <dbReference type="NCBI Taxonomy" id="2014261"/>
    <lineage>
        <taxon>Bacteria</taxon>
        <taxon>Candidatus Blackallbacteria</taxon>
    </lineage>
</organism>
<feature type="compositionally biased region" description="Polar residues" evidence="1">
    <location>
        <begin position="1"/>
        <end position="14"/>
    </location>
</feature>
<feature type="region of interest" description="Disordered" evidence="1">
    <location>
        <begin position="1"/>
        <end position="90"/>
    </location>
</feature>
<dbReference type="EMBL" id="PFFQ01000001">
    <property type="protein sequence ID" value="PIW19666.1"/>
    <property type="molecule type" value="Genomic_DNA"/>
</dbReference>
<accession>A0A2M7GBV8</accession>